<dbReference type="AlphaFoldDB" id="A0A6J3MAU2"/>
<accession>A0A6J3MAU2</accession>
<reference evidence="2" key="1">
    <citation type="submission" date="2020-01" db="EMBL/GenBank/DDBJ databases">
        <authorList>
            <consortium name="DOE Joint Genome Institute"/>
            <person name="Haridas S."/>
            <person name="Albert R."/>
            <person name="Binder M."/>
            <person name="Bloem J."/>
            <person name="Labutti K."/>
            <person name="Salamov A."/>
            <person name="Andreopoulos B."/>
            <person name="Baker S.E."/>
            <person name="Barry K."/>
            <person name="Bills G."/>
            <person name="Bluhm B.H."/>
            <person name="Cannon C."/>
            <person name="Castanera R."/>
            <person name="Culley D.E."/>
            <person name="Daum C."/>
            <person name="Ezra D."/>
            <person name="Gonzalez J.B."/>
            <person name="Henrissat B."/>
            <person name="Kuo A."/>
            <person name="Liang C."/>
            <person name="Lipzen A."/>
            <person name="Lutzoni F."/>
            <person name="Magnuson J."/>
            <person name="Mondo S."/>
            <person name="Nolan M."/>
            <person name="Ohm R."/>
            <person name="Pangilinan J."/>
            <person name="Park H.-J."/>
            <person name="Ramirez L."/>
            <person name="Alfaro M."/>
            <person name="Sun H."/>
            <person name="Tritt A."/>
            <person name="Yoshinaga Y."/>
            <person name="Zwiers L.-H."/>
            <person name="Turgeon B.G."/>
            <person name="Goodwin S.B."/>
            <person name="Spatafora J.W."/>
            <person name="Crous P.W."/>
            <person name="Grigoriev I.V."/>
        </authorList>
    </citation>
    <scope>NUCLEOTIDE SEQUENCE</scope>
    <source>
        <strain evidence="2">CBS 342.82</strain>
    </source>
</reference>
<gene>
    <name evidence="2" type="ORF">K489DRAFT_189328</name>
</gene>
<sequence>MTAITQIMSKVLRNFFESHGSPQVLLAKLLGKSPQARSHLTPSLRAKIDAIAQLRIDCGEKIGDMLYLHLQINREAKSPPLRKYMKKSGRGSHATLATAAWDTRAKDQTAISVQVSAELHRKAREALGYQDTKHHALIHT</sequence>
<evidence type="ECO:0000313" key="1">
    <source>
        <dbReference type="Proteomes" id="UP000504637"/>
    </source>
</evidence>
<dbReference type="RefSeq" id="XP_033461785.1">
    <property type="nucleotide sequence ID" value="XM_033599512.1"/>
</dbReference>
<keyword evidence="1" id="KW-1185">Reference proteome</keyword>
<name>A0A6J3MAU2_9PEZI</name>
<reference evidence="2" key="2">
    <citation type="submission" date="2020-04" db="EMBL/GenBank/DDBJ databases">
        <authorList>
            <consortium name="NCBI Genome Project"/>
        </authorList>
    </citation>
    <scope>NUCLEOTIDE SEQUENCE</scope>
    <source>
        <strain evidence="2">CBS 342.82</strain>
    </source>
</reference>
<reference evidence="2" key="3">
    <citation type="submission" date="2025-08" db="UniProtKB">
        <authorList>
            <consortium name="RefSeq"/>
        </authorList>
    </citation>
    <scope>IDENTIFICATION</scope>
    <source>
        <strain evidence="2">CBS 342.82</strain>
    </source>
</reference>
<organism evidence="2">
    <name type="scientific">Dissoconium aciculare CBS 342.82</name>
    <dbReference type="NCBI Taxonomy" id="1314786"/>
    <lineage>
        <taxon>Eukaryota</taxon>
        <taxon>Fungi</taxon>
        <taxon>Dikarya</taxon>
        <taxon>Ascomycota</taxon>
        <taxon>Pezizomycotina</taxon>
        <taxon>Dothideomycetes</taxon>
        <taxon>Dothideomycetidae</taxon>
        <taxon>Mycosphaerellales</taxon>
        <taxon>Dissoconiaceae</taxon>
        <taxon>Dissoconium</taxon>
    </lineage>
</organism>
<evidence type="ECO:0000313" key="2">
    <source>
        <dbReference type="RefSeq" id="XP_033461785.1"/>
    </source>
</evidence>
<dbReference type="Proteomes" id="UP000504637">
    <property type="component" value="Unplaced"/>
</dbReference>
<dbReference type="OrthoDB" id="4387771at2759"/>
<proteinExistence type="predicted"/>
<protein>
    <submittedName>
        <fullName evidence="2">Uncharacterized protein</fullName>
    </submittedName>
</protein>
<dbReference type="GeneID" id="54357311"/>